<evidence type="ECO:0000256" key="1">
    <source>
        <dbReference type="SAM" id="Phobius"/>
    </source>
</evidence>
<gene>
    <name evidence="2" type="ORF">NPIL_696941</name>
</gene>
<dbReference type="AlphaFoldDB" id="A0A8X6MRM3"/>
<sequence length="97" mass="10109">MILFGSLIRLSVQVLALGMFALFCPGYRSFVSLDNLSSVCTTFSGASFVSGIALTAASMPGVGILVGLGLMVGHGVYNDVSNIIEYKKSTIQLGSVK</sequence>
<protein>
    <submittedName>
        <fullName evidence="2">Uncharacterized protein</fullName>
    </submittedName>
</protein>
<feature type="transmembrane region" description="Helical" evidence="1">
    <location>
        <begin position="48"/>
        <end position="72"/>
    </location>
</feature>
<accession>A0A8X6MRM3</accession>
<feature type="transmembrane region" description="Helical" evidence="1">
    <location>
        <begin position="7"/>
        <end position="28"/>
    </location>
</feature>
<evidence type="ECO:0000313" key="2">
    <source>
        <dbReference type="EMBL" id="GFS74156.1"/>
    </source>
</evidence>
<organism evidence="2 3">
    <name type="scientific">Nephila pilipes</name>
    <name type="common">Giant wood spider</name>
    <name type="synonym">Nephila maculata</name>
    <dbReference type="NCBI Taxonomy" id="299642"/>
    <lineage>
        <taxon>Eukaryota</taxon>
        <taxon>Metazoa</taxon>
        <taxon>Ecdysozoa</taxon>
        <taxon>Arthropoda</taxon>
        <taxon>Chelicerata</taxon>
        <taxon>Arachnida</taxon>
        <taxon>Araneae</taxon>
        <taxon>Araneomorphae</taxon>
        <taxon>Entelegynae</taxon>
        <taxon>Araneoidea</taxon>
        <taxon>Nephilidae</taxon>
        <taxon>Nephila</taxon>
    </lineage>
</organism>
<keyword evidence="1" id="KW-0812">Transmembrane</keyword>
<dbReference type="Proteomes" id="UP000887013">
    <property type="component" value="Unassembled WGS sequence"/>
</dbReference>
<keyword evidence="1" id="KW-1133">Transmembrane helix</keyword>
<comment type="caution">
    <text evidence="2">The sequence shown here is derived from an EMBL/GenBank/DDBJ whole genome shotgun (WGS) entry which is preliminary data.</text>
</comment>
<reference evidence="2" key="1">
    <citation type="submission" date="2020-08" db="EMBL/GenBank/DDBJ databases">
        <title>Multicomponent nature underlies the extraordinary mechanical properties of spider dragline silk.</title>
        <authorList>
            <person name="Kono N."/>
            <person name="Nakamura H."/>
            <person name="Mori M."/>
            <person name="Yoshida Y."/>
            <person name="Ohtoshi R."/>
            <person name="Malay A.D."/>
            <person name="Moran D.A.P."/>
            <person name="Tomita M."/>
            <person name="Numata K."/>
            <person name="Arakawa K."/>
        </authorList>
    </citation>
    <scope>NUCLEOTIDE SEQUENCE</scope>
</reference>
<keyword evidence="1" id="KW-0472">Membrane</keyword>
<name>A0A8X6MRM3_NEPPI</name>
<proteinExistence type="predicted"/>
<dbReference type="EMBL" id="BMAW01001470">
    <property type="protein sequence ID" value="GFS74156.1"/>
    <property type="molecule type" value="Genomic_DNA"/>
</dbReference>
<evidence type="ECO:0000313" key="3">
    <source>
        <dbReference type="Proteomes" id="UP000887013"/>
    </source>
</evidence>
<keyword evidence="3" id="KW-1185">Reference proteome</keyword>